<sequence length="282" mass="31003">MNRYVVMVDAGYLLRQAVEILSQRASSSRADLDIPDPAALMQALLNRSRATLNLEAKELLRIYWYDGVMAQGLTAQQKAIMLVDDVQFRAGTIDWRGQQKGVDSLIVSDLIELTTHHAICDAVLVTGDSDLAVGMELAQRRGVRIAVLGIEDLAAGVAHHQSFEITSRADRVGRLGHTELQAVARYVPGAASAPAFSGQEGRGHQQPLDAELKARITLSVQEFLDRQDRPLADMVDPSTHRIEAGVDKSLLQHVFGTLGRKLSEAEKVFIRQVFRGGERTED</sequence>
<dbReference type="RefSeq" id="WP_271426805.1">
    <property type="nucleotide sequence ID" value="NZ_JAQIPB010000001.1"/>
</dbReference>
<evidence type="ECO:0000313" key="2">
    <source>
        <dbReference type="EMBL" id="MDA7415558.1"/>
    </source>
</evidence>
<dbReference type="AlphaFoldDB" id="A0AAE3N6P5"/>
<organism evidence="2 3">
    <name type="scientific">Xenophilus arseniciresistens</name>
    <dbReference type="NCBI Taxonomy" id="1283306"/>
    <lineage>
        <taxon>Bacteria</taxon>
        <taxon>Pseudomonadati</taxon>
        <taxon>Pseudomonadota</taxon>
        <taxon>Betaproteobacteria</taxon>
        <taxon>Burkholderiales</taxon>
        <taxon>Comamonadaceae</taxon>
        <taxon>Xenophilus</taxon>
    </lineage>
</organism>
<dbReference type="Proteomes" id="UP001212602">
    <property type="component" value="Unassembled WGS sequence"/>
</dbReference>
<dbReference type="GO" id="GO:0004540">
    <property type="term" value="F:RNA nuclease activity"/>
    <property type="evidence" value="ECO:0007669"/>
    <property type="project" value="InterPro"/>
</dbReference>
<name>A0AAE3N6P5_9BURK</name>
<comment type="caution">
    <text evidence="2">The sequence shown here is derived from an EMBL/GenBank/DDBJ whole genome shotgun (WGS) entry which is preliminary data.</text>
</comment>
<feature type="domain" description="NYN" evidence="1">
    <location>
        <begin position="59"/>
        <end position="152"/>
    </location>
</feature>
<gene>
    <name evidence="2" type="ORF">PGB34_04220</name>
</gene>
<accession>A0AAE3N6P5</accession>
<proteinExistence type="predicted"/>
<dbReference type="EMBL" id="JAQIPB010000001">
    <property type="protein sequence ID" value="MDA7415558.1"/>
    <property type="molecule type" value="Genomic_DNA"/>
</dbReference>
<dbReference type="CDD" id="cd18722">
    <property type="entry name" value="PIN_NicB-like"/>
    <property type="match status" value="1"/>
</dbReference>
<dbReference type="Pfam" id="PF01936">
    <property type="entry name" value="NYN"/>
    <property type="match status" value="1"/>
</dbReference>
<keyword evidence="3" id="KW-1185">Reference proteome</keyword>
<evidence type="ECO:0000259" key="1">
    <source>
        <dbReference type="Pfam" id="PF01936"/>
    </source>
</evidence>
<protein>
    <submittedName>
        <fullName evidence="2">NYN domain-containing protein</fullName>
    </submittedName>
</protein>
<dbReference type="InterPro" id="IPR021139">
    <property type="entry name" value="NYN"/>
</dbReference>
<dbReference type="Gene3D" id="3.40.50.1010">
    <property type="entry name" value="5'-nuclease"/>
    <property type="match status" value="1"/>
</dbReference>
<evidence type="ECO:0000313" key="3">
    <source>
        <dbReference type="Proteomes" id="UP001212602"/>
    </source>
</evidence>
<reference evidence="2" key="1">
    <citation type="submission" date="2023-01" db="EMBL/GenBank/DDBJ databases">
        <title>Xenophilus mangrovi sp. nov., isolated from soil of Mangrove nature reserve.</title>
        <authorList>
            <person name="Xu S."/>
            <person name="Liu Z."/>
            <person name="Xu Y."/>
        </authorList>
    </citation>
    <scope>NUCLEOTIDE SEQUENCE</scope>
    <source>
        <strain evidence="2">YW8</strain>
    </source>
</reference>